<reference evidence="2 3" key="1">
    <citation type="submission" date="2020-06" db="EMBL/GenBank/DDBJ databases">
        <authorList>
            <person name="Li R."/>
            <person name="Bekaert M."/>
        </authorList>
    </citation>
    <scope>NUCLEOTIDE SEQUENCE [LARGE SCALE GENOMIC DNA]</scope>
    <source>
        <strain evidence="3">wild</strain>
    </source>
</reference>
<proteinExistence type="predicted"/>
<evidence type="ECO:0000313" key="3">
    <source>
        <dbReference type="Proteomes" id="UP000507470"/>
    </source>
</evidence>
<organism evidence="2 3">
    <name type="scientific">Mytilus coruscus</name>
    <name type="common">Sea mussel</name>
    <dbReference type="NCBI Taxonomy" id="42192"/>
    <lineage>
        <taxon>Eukaryota</taxon>
        <taxon>Metazoa</taxon>
        <taxon>Spiralia</taxon>
        <taxon>Lophotrochozoa</taxon>
        <taxon>Mollusca</taxon>
        <taxon>Bivalvia</taxon>
        <taxon>Autobranchia</taxon>
        <taxon>Pteriomorphia</taxon>
        <taxon>Mytilida</taxon>
        <taxon>Mytiloidea</taxon>
        <taxon>Mytilidae</taxon>
        <taxon>Mytilinae</taxon>
        <taxon>Mytilus</taxon>
    </lineage>
</organism>
<dbReference type="SUPFAM" id="SSF48452">
    <property type="entry name" value="TPR-like"/>
    <property type="match status" value="1"/>
</dbReference>
<sequence length="197" mass="22541">MNINHDAVSGWLMLASYFYNANQYKKSLIIIVYALSKCTLEKHLCWTEMSVTQRLLVKRHLALEQGVVRSLKLLHVDCVVLSTFIPMELLITGACIVIPPVVYAHFLSFLCYYNLNDVRECRNSLRDLKLTIAEDYFIEDDDSLKASSYYCLGTALQLTGDNVSAKKAFTVVKNLFPYPSLMLFMERYKRLSLIASS</sequence>
<keyword evidence="3" id="KW-1185">Reference proteome</keyword>
<dbReference type="AlphaFoldDB" id="A0A6J8AB45"/>
<accession>A0A6J8AB45</accession>
<keyword evidence="1" id="KW-0472">Membrane</keyword>
<evidence type="ECO:0000313" key="2">
    <source>
        <dbReference type="EMBL" id="CAC5364314.1"/>
    </source>
</evidence>
<gene>
    <name evidence="2" type="ORF">MCOR_5406</name>
</gene>
<feature type="transmembrane region" description="Helical" evidence="1">
    <location>
        <begin position="89"/>
        <end position="115"/>
    </location>
</feature>
<keyword evidence="1" id="KW-0812">Transmembrane</keyword>
<dbReference type="EMBL" id="CACVKT020000966">
    <property type="protein sequence ID" value="CAC5364314.1"/>
    <property type="molecule type" value="Genomic_DNA"/>
</dbReference>
<evidence type="ECO:0000256" key="1">
    <source>
        <dbReference type="SAM" id="Phobius"/>
    </source>
</evidence>
<dbReference type="Proteomes" id="UP000507470">
    <property type="component" value="Unassembled WGS sequence"/>
</dbReference>
<dbReference type="InterPro" id="IPR011990">
    <property type="entry name" value="TPR-like_helical_dom_sf"/>
</dbReference>
<name>A0A6J8AB45_MYTCO</name>
<protein>
    <submittedName>
        <fullName evidence="2">Uncharacterized protein</fullName>
    </submittedName>
</protein>
<keyword evidence="1" id="KW-1133">Transmembrane helix</keyword>